<dbReference type="PANTHER" id="PTHR47481">
    <property type="match status" value="1"/>
</dbReference>
<proteinExistence type="predicted"/>
<reference evidence="2" key="1">
    <citation type="submission" date="2025-08" db="UniProtKB">
        <authorList>
            <consortium name="RefSeq"/>
        </authorList>
    </citation>
    <scope>IDENTIFICATION</scope>
    <source>
        <tissue evidence="2">Leaf</tissue>
    </source>
</reference>
<keyword evidence="1" id="KW-1185">Reference proteome</keyword>
<protein>
    <submittedName>
        <fullName evidence="2">Uncharacterized protein LOC125314072</fullName>
    </submittedName>
</protein>
<gene>
    <name evidence="2" type="primary">LOC125314072</name>
</gene>
<dbReference type="Proteomes" id="UP000827889">
    <property type="component" value="Chromosome 3"/>
</dbReference>
<dbReference type="Pfam" id="PF14223">
    <property type="entry name" value="Retrotran_gag_2"/>
    <property type="match status" value="1"/>
</dbReference>
<dbReference type="PANTHER" id="PTHR47481:SF43">
    <property type="entry name" value="RETROTRANSPOSON COPIA-LIKE N-TERMINAL DOMAIN-CONTAINING PROTEIN"/>
    <property type="match status" value="1"/>
</dbReference>
<organism evidence="1 2">
    <name type="scientific">Rhodamnia argentea</name>
    <dbReference type="NCBI Taxonomy" id="178133"/>
    <lineage>
        <taxon>Eukaryota</taxon>
        <taxon>Viridiplantae</taxon>
        <taxon>Streptophyta</taxon>
        <taxon>Embryophyta</taxon>
        <taxon>Tracheophyta</taxon>
        <taxon>Spermatophyta</taxon>
        <taxon>Magnoliopsida</taxon>
        <taxon>eudicotyledons</taxon>
        <taxon>Gunneridae</taxon>
        <taxon>Pentapetalae</taxon>
        <taxon>rosids</taxon>
        <taxon>malvids</taxon>
        <taxon>Myrtales</taxon>
        <taxon>Myrtaceae</taxon>
        <taxon>Myrtoideae</taxon>
        <taxon>Myrteae</taxon>
        <taxon>Australasian group</taxon>
        <taxon>Rhodamnia</taxon>
    </lineage>
</organism>
<dbReference type="RefSeq" id="XP_048131484.1">
    <property type="nucleotide sequence ID" value="XM_048275527.1"/>
</dbReference>
<sequence>MGYLDCTIVCPTPTITPTDSTIAAPNPAYDEWIRKDQRVISWMISFLSPDVLPYVVGSISAADVSKALQTAFGSLSYTSILQLHMQLQNTSKGDKFVLTYLREVKYISDQLAAANRPLENEELNAIVFRNLGSDFSDIVTVLATKPDPITFPELHRLLLNRELRMKSATVPIEANVTAYTPL</sequence>
<evidence type="ECO:0000313" key="2">
    <source>
        <dbReference type="RefSeq" id="XP_048131484.1"/>
    </source>
</evidence>
<accession>A0ABM3H4H0</accession>
<evidence type="ECO:0000313" key="1">
    <source>
        <dbReference type="Proteomes" id="UP000827889"/>
    </source>
</evidence>
<dbReference type="GeneID" id="125314072"/>
<name>A0ABM3H4H0_9MYRT</name>